<dbReference type="EMBL" id="SMCX01000013">
    <property type="protein sequence ID" value="TCW23369.1"/>
    <property type="molecule type" value="Genomic_DNA"/>
</dbReference>
<protein>
    <submittedName>
        <fullName evidence="1">Uncharacterized protein</fullName>
    </submittedName>
</protein>
<accession>A0A4R3ZT26</accession>
<dbReference type="AlphaFoldDB" id="A0A4R3ZT26"/>
<gene>
    <name evidence="1" type="ORF">EDD19_11359</name>
</gene>
<evidence type="ECO:0000313" key="2">
    <source>
        <dbReference type="Proteomes" id="UP000295805"/>
    </source>
</evidence>
<name>A0A4R3ZT26_9ACTN</name>
<dbReference type="OrthoDB" id="9877653at2"/>
<proteinExistence type="predicted"/>
<dbReference type="RefSeq" id="WP_007632700.1">
    <property type="nucleotide sequence ID" value="NZ_CP143053.1"/>
</dbReference>
<organism evidence="1 2">
    <name type="scientific">Dietzia cinnamea</name>
    <dbReference type="NCBI Taxonomy" id="321318"/>
    <lineage>
        <taxon>Bacteria</taxon>
        <taxon>Bacillati</taxon>
        <taxon>Actinomycetota</taxon>
        <taxon>Actinomycetes</taxon>
        <taxon>Mycobacteriales</taxon>
        <taxon>Dietziaceae</taxon>
        <taxon>Dietzia</taxon>
    </lineage>
</organism>
<dbReference type="Proteomes" id="UP000295805">
    <property type="component" value="Unassembled WGS sequence"/>
</dbReference>
<dbReference type="GeneID" id="89532136"/>
<comment type="caution">
    <text evidence="1">The sequence shown here is derived from an EMBL/GenBank/DDBJ whole genome shotgun (WGS) entry which is preliminary data.</text>
</comment>
<sequence length="54" mass="5879">MTLFRAALDVIAQLWFALDAASALRRGKPVSERTRRYCMNNTAPGRPEASGVAA</sequence>
<evidence type="ECO:0000313" key="1">
    <source>
        <dbReference type="EMBL" id="TCW23369.1"/>
    </source>
</evidence>
<reference evidence="1 2" key="1">
    <citation type="submission" date="2019-03" db="EMBL/GenBank/DDBJ databases">
        <title>Root nodule microbial communities of legume samples collected from USA, Mexico and Botswana.</title>
        <authorList>
            <person name="Hirsch A."/>
        </authorList>
    </citation>
    <scope>NUCLEOTIDE SEQUENCE [LARGE SCALE GENOMIC DNA]</scope>
    <source>
        <strain evidence="1 2">55</strain>
    </source>
</reference>